<sequence length="344" mass="35479">MKDTAREAHDAEGRQSSAERGIVRRTMGVRLADAAAQLAAAGALIIVSLCLSLVSPVFLTFNNLFNIVAQTAVTAVIAIGMTFVIITAGIDLSVGSTAALGGMLGTLMMSHTGLSWPLAVVGGALIGGVIGLGNGLLITGAGLNPFIATLGMMSVARGLTYLTTNAVGVYGLPGDFGLLGQGLIDNIPIPLVILVIVAILAHLLLTRTRLGRYTYAIGSNQEAARLSGIPIGRYLIAIYVLQGLLAGFAGMIASSRVVSGQPNFGVGLELDVIAATVIGGASLFGGQGTIIGTLIGAFLIAVIRNGCVLLNINLYYQDVISGAVIWLAVYWDQFRRKKLATASQ</sequence>
<dbReference type="OrthoDB" id="9797838at2"/>
<evidence type="ECO:0000256" key="3">
    <source>
        <dbReference type="ARBA" id="ARBA00022475"/>
    </source>
</evidence>
<dbReference type="Proteomes" id="UP000290365">
    <property type="component" value="Chromosome"/>
</dbReference>
<keyword evidence="2" id="KW-0813">Transport</keyword>
<evidence type="ECO:0000256" key="2">
    <source>
        <dbReference type="ARBA" id="ARBA00022448"/>
    </source>
</evidence>
<dbReference type="GO" id="GO:0005886">
    <property type="term" value="C:plasma membrane"/>
    <property type="evidence" value="ECO:0007669"/>
    <property type="project" value="UniProtKB-SubCell"/>
</dbReference>
<dbReference type="GO" id="GO:0022857">
    <property type="term" value="F:transmembrane transporter activity"/>
    <property type="evidence" value="ECO:0007669"/>
    <property type="project" value="InterPro"/>
</dbReference>
<protein>
    <submittedName>
        <fullName evidence="9">ABC transporter permease</fullName>
    </submittedName>
</protein>
<proteinExistence type="predicted"/>
<comment type="subcellular location">
    <subcellularLocation>
        <location evidence="1">Cell membrane</location>
        <topology evidence="1">Multi-pass membrane protein</topology>
    </subcellularLocation>
</comment>
<dbReference type="InterPro" id="IPR001851">
    <property type="entry name" value="ABC_transp_permease"/>
</dbReference>
<gene>
    <name evidence="9" type="ORF">EPA93_10255</name>
</gene>
<dbReference type="EMBL" id="CP035758">
    <property type="protein sequence ID" value="QBD76369.1"/>
    <property type="molecule type" value="Genomic_DNA"/>
</dbReference>
<feature type="transmembrane region" description="Helical" evidence="8">
    <location>
        <begin position="314"/>
        <end position="331"/>
    </location>
</feature>
<evidence type="ECO:0000256" key="5">
    <source>
        <dbReference type="ARBA" id="ARBA00022692"/>
    </source>
</evidence>
<evidence type="ECO:0000256" key="6">
    <source>
        <dbReference type="ARBA" id="ARBA00022989"/>
    </source>
</evidence>
<organism evidence="9 10">
    <name type="scientific">Ktedonosporobacter rubrisoli</name>
    <dbReference type="NCBI Taxonomy" id="2509675"/>
    <lineage>
        <taxon>Bacteria</taxon>
        <taxon>Bacillati</taxon>
        <taxon>Chloroflexota</taxon>
        <taxon>Ktedonobacteria</taxon>
        <taxon>Ktedonobacterales</taxon>
        <taxon>Ktedonosporobacteraceae</taxon>
        <taxon>Ktedonosporobacter</taxon>
    </lineage>
</organism>
<evidence type="ECO:0000313" key="10">
    <source>
        <dbReference type="Proteomes" id="UP000290365"/>
    </source>
</evidence>
<feature type="transmembrane region" description="Helical" evidence="8">
    <location>
        <begin position="34"/>
        <end position="58"/>
    </location>
</feature>
<reference evidence="9 10" key="1">
    <citation type="submission" date="2019-01" db="EMBL/GenBank/DDBJ databases">
        <title>Ktedonosporobacter rubrisoli SCAWS-G2.</title>
        <authorList>
            <person name="Huang Y."/>
            <person name="Yan B."/>
        </authorList>
    </citation>
    <scope>NUCLEOTIDE SEQUENCE [LARGE SCALE GENOMIC DNA]</scope>
    <source>
        <strain evidence="9 10">SCAWS-G2</strain>
    </source>
</reference>
<dbReference type="CDD" id="cd06579">
    <property type="entry name" value="TM_PBP1_transp_AraH_like"/>
    <property type="match status" value="1"/>
</dbReference>
<evidence type="ECO:0000256" key="4">
    <source>
        <dbReference type="ARBA" id="ARBA00022519"/>
    </source>
</evidence>
<feature type="transmembrane region" description="Helical" evidence="8">
    <location>
        <begin position="234"/>
        <end position="253"/>
    </location>
</feature>
<name>A0A4P6JM96_KTERU</name>
<evidence type="ECO:0000256" key="8">
    <source>
        <dbReference type="SAM" id="Phobius"/>
    </source>
</evidence>
<dbReference type="KEGG" id="kbs:EPA93_10255"/>
<feature type="transmembrane region" description="Helical" evidence="8">
    <location>
        <begin position="64"/>
        <end position="85"/>
    </location>
</feature>
<keyword evidence="4" id="KW-0997">Cell inner membrane</keyword>
<evidence type="ECO:0000313" key="9">
    <source>
        <dbReference type="EMBL" id="QBD76369.1"/>
    </source>
</evidence>
<evidence type="ECO:0000256" key="1">
    <source>
        <dbReference type="ARBA" id="ARBA00004651"/>
    </source>
</evidence>
<accession>A0A4P6JM96</accession>
<dbReference type="PANTHER" id="PTHR32196:SF21">
    <property type="entry name" value="ABC TRANSPORTER PERMEASE PROTEIN YPHD-RELATED"/>
    <property type="match status" value="1"/>
</dbReference>
<dbReference type="RefSeq" id="WP_129887088.1">
    <property type="nucleotide sequence ID" value="NZ_CP035758.1"/>
</dbReference>
<feature type="transmembrane region" description="Helical" evidence="8">
    <location>
        <begin position="116"/>
        <end position="139"/>
    </location>
</feature>
<evidence type="ECO:0000256" key="7">
    <source>
        <dbReference type="ARBA" id="ARBA00023136"/>
    </source>
</evidence>
<feature type="transmembrane region" description="Helical" evidence="8">
    <location>
        <begin position="146"/>
        <end position="167"/>
    </location>
</feature>
<dbReference type="Pfam" id="PF02653">
    <property type="entry name" value="BPD_transp_2"/>
    <property type="match status" value="1"/>
</dbReference>
<keyword evidence="7 8" id="KW-0472">Membrane</keyword>
<feature type="transmembrane region" description="Helical" evidence="8">
    <location>
        <begin position="273"/>
        <end position="302"/>
    </location>
</feature>
<keyword evidence="3" id="KW-1003">Cell membrane</keyword>
<feature type="transmembrane region" description="Helical" evidence="8">
    <location>
        <begin position="187"/>
        <end position="205"/>
    </location>
</feature>
<keyword evidence="10" id="KW-1185">Reference proteome</keyword>
<dbReference type="AlphaFoldDB" id="A0A4P6JM96"/>
<dbReference type="PANTHER" id="PTHR32196">
    <property type="entry name" value="ABC TRANSPORTER PERMEASE PROTEIN YPHD-RELATED-RELATED"/>
    <property type="match status" value="1"/>
</dbReference>
<keyword evidence="5 8" id="KW-0812">Transmembrane</keyword>
<keyword evidence="6 8" id="KW-1133">Transmembrane helix</keyword>